<evidence type="ECO:0000313" key="7">
    <source>
        <dbReference type="Proteomes" id="UP001194468"/>
    </source>
</evidence>
<dbReference type="SUPFAM" id="SSF56112">
    <property type="entry name" value="Protein kinase-like (PK-like)"/>
    <property type="match status" value="1"/>
</dbReference>
<feature type="non-terminal residue" evidence="6">
    <location>
        <position position="162"/>
    </location>
</feature>
<dbReference type="PANTHER" id="PTHR48016:SF56">
    <property type="entry name" value="MAPKK KINASE"/>
    <property type="match status" value="1"/>
</dbReference>
<keyword evidence="7" id="KW-1185">Reference proteome</keyword>
<reference evidence="6" key="2">
    <citation type="journal article" date="2020" name="Nat. Commun.">
        <title>Large-scale genome sequencing of mycorrhizal fungi provides insights into the early evolution of symbiotic traits.</title>
        <authorList>
            <person name="Miyauchi S."/>
            <person name="Kiss E."/>
            <person name="Kuo A."/>
            <person name="Drula E."/>
            <person name="Kohler A."/>
            <person name="Sanchez-Garcia M."/>
            <person name="Morin E."/>
            <person name="Andreopoulos B."/>
            <person name="Barry K.W."/>
            <person name="Bonito G."/>
            <person name="Buee M."/>
            <person name="Carver A."/>
            <person name="Chen C."/>
            <person name="Cichocki N."/>
            <person name="Clum A."/>
            <person name="Culley D."/>
            <person name="Crous P.W."/>
            <person name="Fauchery L."/>
            <person name="Girlanda M."/>
            <person name="Hayes R.D."/>
            <person name="Keri Z."/>
            <person name="LaButti K."/>
            <person name="Lipzen A."/>
            <person name="Lombard V."/>
            <person name="Magnuson J."/>
            <person name="Maillard F."/>
            <person name="Murat C."/>
            <person name="Nolan M."/>
            <person name="Ohm R.A."/>
            <person name="Pangilinan J."/>
            <person name="Pereira M.F."/>
            <person name="Perotto S."/>
            <person name="Peter M."/>
            <person name="Pfister S."/>
            <person name="Riley R."/>
            <person name="Sitrit Y."/>
            <person name="Stielow J.B."/>
            <person name="Szollosi G."/>
            <person name="Zifcakova L."/>
            <person name="Stursova M."/>
            <person name="Spatafora J.W."/>
            <person name="Tedersoo L."/>
            <person name="Vaario L.M."/>
            <person name="Yamada A."/>
            <person name="Yan M."/>
            <person name="Wang P."/>
            <person name="Xu J."/>
            <person name="Bruns T."/>
            <person name="Baldrian P."/>
            <person name="Vilgalys R."/>
            <person name="Dunand C."/>
            <person name="Henrissat B."/>
            <person name="Grigoriev I.V."/>
            <person name="Hibbett D."/>
            <person name="Nagy L.G."/>
            <person name="Martin F.M."/>
        </authorList>
    </citation>
    <scope>NUCLEOTIDE SEQUENCE</scope>
    <source>
        <strain evidence="6">BED1</strain>
    </source>
</reference>
<proteinExistence type="predicted"/>
<dbReference type="EMBL" id="WHUW01000015">
    <property type="protein sequence ID" value="KAF8438930.1"/>
    <property type="molecule type" value="Genomic_DNA"/>
</dbReference>
<feature type="domain" description="Protein kinase" evidence="5">
    <location>
        <begin position="1"/>
        <end position="137"/>
    </location>
</feature>
<gene>
    <name evidence="6" type="ORF">L210DRAFT_3403443</name>
</gene>
<dbReference type="PROSITE" id="PS50011">
    <property type="entry name" value="PROTEIN_KINASE_DOM"/>
    <property type="match status" value="1"/>
</dbReference>
<keyword evidence="3 6" id="KW-0418">Kinase</keyword>
<dbReference type="GO" id="GO:0000165">
    <property type="term" value="P:MAPK cascade"/>
    <property type="evidence" value="ECO:0007669"/>
    <property type="project" value="UniProtKB-ARBA"/>
</dbReference>
<dbReference type="PANTHER" id="PTHR48016">
    <property type="entry name" value="MAP KINASE KINASE KINASE SSK2-RELATED-RELATED"/>
    <property type="match status" value="1"/>
</dbReference>
<evidence type="ECO:0000256" key="2">
    <source>
        <dbReference type="ARBA" id="ARBA00022741"/>
    </source>
</evidence>
<dbReference type="Proteomes" id="UP001194468">
    <property type="component" value="Unassembled WGS sequence"/>
</dbReference>
<reference evidence="6" key="1">
    <citation type="submission" date="2019-10" db="EMBL/GenBank/DDBJ databases">
        <authorList>
            <consortium name="DOE Joint Genome Institute"/>
            <person name="Kuo A."/>
            <person name="Miyauchi S."/>
            <person name="Kiss E."/>
            <person name="Drula E."/>
            <person name="Kohler A."/>
            <person name="Sanchez-Garcia M."/>
            <person name="Andreopoulos B."/>
            <person name="Barry K.W."/>
            <person name="Bonito G."/>
            <person name="Buee M."/>
            <person name="Carver A."/>
            <person name="Chen C."/>
            <person name="Cichocki N."/>
            <person name="Clum A."/>
            <person name="Culley D."/>
            <person name="Crous P.W."/>
            <person name="Fauchery L."/>
            <person name="Girlanda M."/>
            <person name="Hayes R."/>
            <person name="Keri Z."/>
            <person name="LaButti K."/>
            <person name="Lipzen A."/>
            <person name="Lombard V."/>
            <person name="Magnuson J."/>
            <person name="Maillard F."/>
            <person name="Morin E."/>
            <person name="Murat C."/>
            <person name="Nolan M."/>
            <person name="Ohm R."/>
            <person name="Pangilinan J."/>
            <person name="Pereira M."/>
            <person name="Perotto S."/>
            <person name="Peter M."/>
            <person name="Riley R."/>
            <person name="Sitrit Y."/>
            <person name="Stielow B."/>
            <person name="Szollosi G."/>
            <person name="Zifcakova L."/>
            <person name="Stursova M."/>
            <person name="Spatafora J.W."/>
            <person name="Tedersoo L."/>
            <person name="Vaario L.-M."/>
            <person name="Yamada A."/>
            <person name="Yan M."/>
            <person name="Wang P."/>
            <person name="Xu J."/>
            <person name="Bruns T."/>
            <person name="Baldrian P."/>
            <person name="Vilgalys R."/>
            <person name="Henrissat B."/>
            <person name="Grigoriev I.V."/>
            <person name="Hibbett D."/>
            <person name="Nagy L.G."/>
            <person name="Martin F.M."/>
        </authorList>
    </citation>
    <scope>NUCLEOTIDE SEQUENCE</scope>
    <source>
        <strain evidence="6">BED1</strain>
    </source>
</reference>
<dbReference type="Gene3D" id="1.10.510.10">
    <property type="entry name" value="Transferase(Phosphotransferase) domain 1"/>
    <property type="match status" value="1"/>
</dbReference>
<dbReference type="InterPro" id="IPR000719">
    <property type="entry name" value="Prot_kinase_dom"/>
</dbReference>
<dbReference type="InterPro" id="IPR011009">
    <property type="entry name" value="Kinase-like_dom_sf"/>
</dbReference>
<keyword evidence="4" id="KW-0067">ATP-binding</keyword>
<evidence type="ECO:0000256" key="1">
    <source>
        <dbReference type="ARBA" id="ARBA00022679"/>
    </source>
</evidence>
<organism evidence="6 7">
    <name type="scientific">Boletus edulis BED1</name>
    <dbReference type="NCBI Taxonomy" id="1328754"/>
    <lineage>
        <taxon>Eukaryota</taxon>
        <taxon>Fungi</taxon>
        <taxon>Dikarya</taxon>
        <taxon>Basidiomycota</taxon>
        <taxon>Agaricomycotina</taxon>
        <taxon>Agaricomycetes</taxon>
        <taxon>Agaricomycetidae</taxon>
        <taxon>Boletales</taxon>
        <taxon>Boletineae</taxon>
        <taxon>Boletaceae</taxon>
        <taxon>Boletoideae</taxon>
        <taxon>Boletus</taxon>
    </lineage>
</organism>
<dbReference type="GO" id="GO:0004672">
    <property type="term" value="F:protein kinase activity"/>
    <property type="evidence" value="ECO:0007669"/>
    <property type="project" value="InterPro"/>
</dbReference>
<evidence type="ECO:0000256" key="4">
    <source>
        <dbReference type="ARBA" id="ARBA00022840"/>
    </source>
</evidence>
<comment type="caution">
    <text evidence="6">The sequence shown here is derived from an EMBL/GenBank/DDBJ whole genome shotgun (WGS) entry which is preliminary data.</text>
</comment>
<accession>A0AAD4BSY0</accession>
<evidence type="ECO:0000259" key="5">
    <source>
        <dbReference type="PROSITE" id="PS50011"/>
    </source>
</evidence>
<dbReference type="AlphaFoldDB" id="A0AAD4BSY0"/>
<keyword evidence="1" id="KW-0808">Transferase</keyword>
<sequence>QGNVLVEDDGTARLSDFGLCTVIGGVSGGSSMIRRTGCTGTIPFAAPELVLNCDTASPTKMSDIYSLGCIMLQILSGQPPWENEREAGIIVALHKGGHVPRPKHRPICDRDWAIIQRCCLPVNARPSIGEVLDYISVKRASPQESHTTSTGVCDRSCIPILA</sequence>
<keyword evidence="2" id="KW-0547">Nucleotide-binding</keyword>
<dbReference type="InterPro" id="IPR050538">
    <property type="entry name" value="MAP_kinase_kinase_kinase"/>
</dbReference>
<dbReference type="GO" id="GO:0005524">
    <property type="term" value="F:ATP binding"/>
    <property type="evidence" value="ECO:0007669"/>
    <property type="project" value="UniProtKB-KW"/>
</dbReference>
<dbReference type="Pfam" id="PF00069">
    <property type="entry name" value="Pkinase"/>
    <property type="match status" value="1"/>
</dbReference>
<name>A0AAD4BSY0_BOLED</name>
<evidence type="ECO:0000256" key="3">
    <source>
        <dbReference type="ARBA" id="ARBA00022777"/>
    </source>
</evidence>
<protein>
    <submittedName>
        <fullName evidence="6">Kinase-like domain-containing protein</fullName>
    </submittedName>
</protein>
<evidence type="ECO:0000313" key="6">
    <source>
        <dbReference type="EMBL" id="KAF8438930.1"/>
    </source>
</evidence>